<accession>A0A4R4QJU5</accession>
<protein>
    <submittedName>
        <fullName evidence="2">Uncharacterized protein</fullName>
    </submittedName>
</protein>
<dbReference type="AlphaFoldDB" id="A0A4R4QJU5"/>
<evidence type="ECO:0000313" key="2">
    <source>
        <dbReference type="EMBL" id="TDC35492.1"/>
    </source>
</evidence>
<evidence type="ECO:0000256" key="1">
    <source>
        <dbReference type="SAM" id="MobiDB-lite"/>
    </source>
</evidence>
<sequence>MVGFLGGRPGLDVTVAKSLDQVPGALVEDLEIRVFAVASGTQDPARCIIDARGNHLLTTTVRNPGTRPVPIHSPQPGLTGRGG</sequence>
<organism evidence="2 3">
    <name type="scientific">Kribbella albertanoniae</name>
    <dbReference type="NCBI Taxonomy" id="1266829"/>
    <lineage>
        <taxon>Bacteria</taxon>
        <taxon>Bacillati</taxon>
        <taxon>Actinomycetota</taxon>
        <taxon>Actinomycetes</taxon>
        <taxon>Propionibacteriales</taxon>
        <taxon>Kribbellaceae</taxon>
        <taxon>Kribbella</taxon>
    </lineage>
</organism>
<dbReference type="Proteomes" id="UP000295075">
    <property type="component" value="Unassembled WGS sequence"/>
</dbReference>
<name>A0A4R4QJU5_9ACTN</name>
<comment type="caution">
    <text evidence="2">The sequence shown here is derived from an EMBL/GenBank/DDBJ whole genome shotgun (WGS) entry which is preliminary data.</text>
</comment>
<reference evidence="2 3" key="1">
    <citation type="submission" date="2019-03" db="EMBL/GenBank/DDBJ databases">
        <title>Draft genome sequences of novel Actinobacteria.</title>
        <authorList>
            <person name="Sahin N."/>
            <person name="Ay H."/>
            <person name="Saygin H."/>
        </authorList>
    </citation>
    <scope>NUCLEOTIDE SEQUENCE [LARGE SCALE GENOMIC DNA]</scope>
    <source>
        <strain evidence="2 3">JCM 30547</strain>
    </source>
</reference>
<evidence type="ECO:0000313" key="3">
    <source>
        <dbReference type="Proteomes" id="UP000295075"/>
    </source>
</evidence>
<gene>
    <name evidence="2" type="ORF">E1261_01105</name>
</gene>
<dbReference type="EMBL" id="SMKA01000002">
    <property type="protein sequence ID" value="TDC35492.1"/>
    <property type="molecule type" value="Genomic_DNA"/>
</dbReference>
<feature type="region of interest" description="Disordered" evidence="1">
    <location>
        <begin position="59"/>
        <end position="83"/>
    </location>
</feature>
<dbReference type="RefSeq" id="WP_132400289.1">
    <property type="nucleotide sequence ID" value="NZ_SMKA01000002.1"/>
</dbReference>
<proteinExistence type="predicted"/>
<keyword evidence="3" id="KW-1185">Reference proteome</keyword>